<sequence>MATSTKLKENLKPFIGFSSISCPTRQTKSLFDVGKRFISSWL</sequence>
<dbReference type="Proteomes" id="UP000030321">
    <property type="component" value="Unassembled WGS sequence"/>
</dbReference>
<comment type="caution">
    <text evidence="1">The sequence shown here is derived from an EMBL/GenBank/DDBJ whole genome shotgun (WGS) entry which is preliminary data.</text>
</comment>
<evidence type="ECO:0000313" key="1">
    <source>
        <dbReference type="EMBL" id="GAL94447.1"/>
    </source>
</evidence>
<proteinExistence type="predicted"/>
<protein>
    <submittedName>
        <fullName evidence="1">Uncharacterized protein</fullName>
    </submittedName>
</protein>
<dbReference type="AlphaFoldDB" id="A0A0A1VXD9"/>
<evidence type="ECO:0000313" key="2">
    <source>
        <dbReference type="Proteomes" id="UP000030321"/>
    </source>
</evidence>
<gene>
    <name evidence="1" type="ORF">N44_03027</name>
</gene>
<reference evidence="2" key="1">
    <citation type="journal article" date="2015" name="Genome">
        <title>Whole Genome Sequence of the Non-Microcystin-Producing Microcystis aeruginosa Strain NIES-44.</title>
        <authorList>
            <person name="Okano K."/>
            <person name="Miyata N."/>
            <person name="Ozaki Y."/>
        </authorList>
    </citation>
    <scope>NUCLEOTIDE SEQUENCE [LARGE SCALE GENOMIC DNA]</scope>
    <source>
        <strain evidence="2">NIES-44</strain>
    </source>
</reference>
<name>A0A0A1VXD9_MICAE</name>
<accession>A0A0A1VXD9</accession>
<organism evidence="1 2">
    <name type="scientific">Microcystis aeruginosa NIES-44</name>
    <dbReference type="NCBI Taxonomy" id="449439"/>
    <lineage>
        <taxon>Bacteria</taxon>
        <taxon>Bacillati</taxon>
        <taxon>Cyanobacteriota</taxon>
        <taxon>Cyanophyceae</taxon>
        <taxon>Oscillatoriophycideae</taxon>
        <taxon>Chroococcales</taxon>
        <taxon>Microcystaceae</taxon>
        <taxon>Microcystis</taxon>
    </lineage>
</organism>
<dbReference type="EMBL" id="BBPA01000054">
    <property type="protein sequence ID" value="GAL94447.1"/>
    <property type="molecule type" value="Genomic_DNA"/>
</dbReference>